<evidence type="ECO:0000256" key="8">
    <source>
        <dbReference type="ARBA" id="ARBA00023180"/>
    </source>
</evidence>
<dbReference type="EMBL" id="KZ613952">
    <property type="protein sequence ID" value="PMD35625.1"/>
    <property type="molecule type" value="Genomic_DNA"/>
</dbReference>
<keyword evidence="6 10" id="KW-0378">Hydrolase</keyword>
<dbReference type="AlphaFoldDB" id="A0A2J6RAU6"/>
<evidence type="ECO:0000256" key="10">
    <source>
        <dbReference type="PIRNR" id="PIRNR016302"/>
    </source>
</evidence>
<dbReference type="FunFam" id="1.50.10.20:FF:000006">
    <property type="entry name" value="Mannan endo-1,6-alpha-mannosidase"/>
    <property type="match status" value="1"/>
</dbReference>
<evidence type="ECO:0000313" key="14">
    <source>
        <dbReference type="Proteomes" id="UP000235786"/>
    </source>
</evidence>
<evidence type="ECO:0000256" key="7">
    <source>
        <dbReference type="ARBA" id="ARBA00023136"/>
    </source>
</evidence>
<evidence type="ECO:0000256" key="12">
    <source>
        <dbReference type="SAM" id="SignalP"/>
    </source>
</evidence>
<keyword evidence="11" id="KW-0812">Transmembrane</keyword>
<evidence type="ECO:0000256" key="6">
    <source>
        <dbReference type="ARBA" id="ARBA00022801"/>
    </source>
</evidence>
<dbReference type="InterPro" id="IPR005198">
    <property type="entry name" value="Glyco_hydro_76"/>
</dbReference>
<protein>
    <recommendedName>
        <fullName evidence="4 10">Mannan endo-1,6-alpha-mannosidase</fullName>
        <ecNumber evidence="4 10">3.2.1.101</ecNumber>
    </recommendedName>
</protein>
<dbReference type="PANTHER" id="PTHR12145">
    <property type="entry name" value="MANNAN ENDO-1,6-ALPHA-MANNOSIDASE DCW1"/>
    <property type="match status" value="1"/>
</dbReference>
<gene>
    <name evidence="13" type="ORF">L207DRAFT_587920</name>
</gene>
<dbReference type="GO" id="GO:0008496">
    <property type="term" value="F:mannan endo-1,6-alpha-mannosidase activity"/>
    <property type="evidence" value="ECO:0007669"/>
    <property type="project" value="UniProtKB-UniRule"/>
</dbReference>
<dbReference type="Proteomes" id="UP000235786">
    <property type="component" value="Unassembled WGS sequence"/>
</dbReference>
<comment type="similarity">
    <text evidence="3 10">Belongs to the glycosyl hydrolase 76 family.</text>
</comment>
<dbReference type="Gene3D" id="1.50.10.20">
    <property type="match status" value="1"/>
</dbReference>
<keyword evidence="9 10" id="KW-0326">Glycosidase</keyword>
<dbReference type="GO" id="GO:0009272">
    <property type="term" value="P:fungal-type cell wall biogenesis"/>
    <property type="evidence" value="ECO:0007669"/>
    <property type="project" value="TreeGrafter"/>
</dbReference>
<dbReference type="EC" id="3.2.1.101" evidence="4 10"/>
<evidence type="ECO:0000313" key="13">
    <source>
        <dbReference type="EMBL" id="PMD35625.1"/>
    </source>
</evidence>
<feature type="chain" id="PRO_5014372615" description="Mannan endo-1,6-alpha-mannosidase" evidence="12">
    <location>
        <begin position="19"/>
        <end position="454"/>
    </location>
</feature>
<sequence length="454" mass="48343">MRTSTLLWPVLLAQTGTAITVDPTSSDSLKSAASTVAHGLMSFYNGNDTGETPGLLPQPYFWWEAGGMFMTMIDYWSRTGDDTYNDVVTQALLFQVGTNQDFMPVNQTKDEGNDDQGFWGMAAMLAAETNFENPPSDQPQWLALAQAVFNEMASRWDPSTCGGGLRWQIFTFNTGFTYKNSIANGCFFNLGARLARYTGNATYAQWAETIWNWESAIGLIDGSYNIYDGASDTDNCTEITRLQWTYNAGIYLHGAANMFNYTKGDPTWQARIAGVLKAADIFFDNNIMQEQACETVGTCDTDQLSFKAYFSAWLAQTTVLAPFTFSTIAPLLATSATAAGAACSGGSTGTTCGFKWTSSSYDGTTGVGQQMSALGAINSALIQVPQAKAVVPVTNSTGGTSQGNAAAGVTAPDVGPAMAMSAPVETKDKVAAGFLTFAVVSGVIGGSVFMALES</sequence>
<dbReference type="SUPFAM" id="SSF48208">
    <property type="entry name" value="Six-hairpin glycosidases"/>
    <property type="match status" value="1"/>
</dbReference>
<dbReference type="STRING" id="1149755.A0A2J6RAU6"/>
<evidence type="ECO:0000256" key="1">
    <source>
        <dbReference type="ARBA" id="ARBA00001452"/>
    </source>
</evidence>
<dbReference type="InterPro" id="IPR008928">
    <property type="entry name" value="6-hairpin_glycosidase_sf"/>
</dbReference>
<dbReference type="PIRSF" id="PIRSF016302">
    <property type="entry name" value="Man_a_manosd"/>
    <property type="match status" value="1"/>
</dbReference>
<keyword evidence="11" id="KW-1133">Transmembrane helix</keyword>
<dbReference type="InterPro" id="IPR014480">
    <property type="entry name" value="Mannan-1_6-alpha_mannosidase"/>
</dbReference>
<dbReference type="GO" id="GO:0016052">
    <property type="term" value="P:carbohydrate catabolic process"/>
    <property type="evidence" value="ECO:0007669"/>
    <property type="project" value="InterPro"/>
</dbReference>
<evidence type="ECO:0000256" key="2">
    <source>
        <dbReference type="ARBA" id="ARBA00004308"/>
    </source>
</evidence>
<keyword evidence="8" id="KW-0325">Glycoprotein</keyword>
<comment type="catalytic activity">
    <reaction evidence="1 10">
        <text>Random hydrolysis of (1-&gt;6)-alpha-D-mannosidic linkages in unbranched (1-&gt;6)-mannans.</text>
        <dbReference type="EC" id="3.2.1.101"/>
    </reaction>
</comment>
<keyword evidence="5 12" id="KW-0732">Signal</keyword>
<dbReference type="Pfam" id="PF03663">
    <property type="entry name" value="Glyco_hydro_76"/>
    <property type="match status" value="1"/>
</dbReference>
<feature type="transmembrane region" description="Helical" evidence="11">
    <location>
        <begin position="430"/>
        <end position="452"/>
    </location>
</feature>
<dbReference type="PANTHER" id="PTHR12145:SF41">
    <property type="entry name" value="MANNAN ENDO-1,6-ALPHA-MANNOSIDASE"/>
    <property type="match status" value="1"/>
</dbReference>
<evidence type="ECO:0000256" key="5">
    <source>
        <dbReference type="ARBA" id="ARBA00022729"/>
    </source>
</evidence>
<keyword evidence="14" id="KW-1185">Reference proteome</keyword>
<organism evidence="13 14">
    <name type="scientific">Hyaloscypha variabilis (strain UAMH 11265 / GT02V1 / F)</name>
    <name type="common">Meliniomyces variabilis</name>
    <dbReference type="NCBI Taxonomy" id="1149755"/>
    <lineage>
        <taxon>Eukaryota</taxon>
        <taxon>Fungi</taxon>
        <taxon>Dikarya</taxon>
        <taxon>Ascomycota</taxon>
        <taxon>Pezizomycotina</taxon>
        <taxon>Leotiomycetes</taxon>
        <taxon>Helotiales</taxon>
        <taxon>Hyaloscyphaceae</taxon>
        <taxon>Hyaloscypha</taxon>
        <taxon>Hyaloscypha variabilis</taxon>
    </lineage>
</organism>
<proteinExistence type="inferred from homology"/>
<dbReference type="OrthoDB" id="4187847at2759"/>
<feature type="signal peptide" evidence="12">
    <location>
        <begin position="1"/>
        <end position="18"/>
    </location>
</feature>
<evidence type="ECO:0000256" key="11">
    <source>
        <dbReference type="SAM" id="Phobius"/>
    </source>
</evidence>
<evidence type="ECO:0000256" key="3">
    <source>
        <dbReference type="ARBA" id="ARBA00009699"/>
    </source>
</evidence>
<comment type="subcellular location">
    <subcellularLocation>
        <location evidence="2">Endomembrane system</location>
    </subcellularLocation>
</comment>
<keyword evidence="7 11" id="KW-0472">Membrane</keyword>
<evidence type="ECO:0000256" key="9">
    <source>
        <dbReference type="ARBA" id="ARBA00023295"/>
    </source>
</evidence>
<reference evidence="13 14" key="1">
    <citation type="submission" date="2016-04" db="EMBL/GenBank/DDBJ databases">
        <title>A degradative enzymes factory behind the ericoid mycorrhizal symbiosis.</title>
        <authorList>
            <consortium name="DOE Joint Genome Institute"/>
            <person name="Martino E."/>
            <person name="Morin E."/>
            <person name="Grelet G."/>
            <person name="Kuo A."/>
            <person name="Kohler A."/>
            <person name="Daghino S."/>
            <person name="Barry K."/>
            <person name="Choi C."/>
            <person name="Cichocki N."/>
            <person name="Clum A."/>
            <person name="Copeland A."/>
            <person name="Hainaut M."/>
            <person name="Haridas S."/>
            <person name="Labutti K."/>
            <person name="Lindquist E."/>
            <person name="Lipzen A."/>
            <person name="Khouja H.-R."/>
            <person name="Murat C."/>
            <person name="Ohm R."/>
            <person name="Olson A."/>
            <person name="Spatafora J."/>
            <person name="Veneault-Fourrey C."/>
            <person name="Henrissat B."/>
            <person name="Grigoriev I."/>
            <person name="Martin F."/>
            <person name="Perotto S."/>
        </authorList>
    </citation>
    <scope>NUCLEOTIDE SEQUENCE [LARGE SCALE GENOMIC DNA]</scope>
    <source>
        <strain evidence="13 14">F</strain>
    </source>
</reference>
<name>A0A2J6RAU6_HYAVF</name>
<dbReference type="GO" id="GO:0012505">
    <property type="term" value="C:endomembrane system"/>
    <property type="evidence" value="ECO:0007669"/>
    <property type="project" value="UniProtKB-SubCell"/>
</dbReference>
<accession>A0A2J6RAU6</accession>
<evidence type="ECO:0000256" key="4">
    <source>
        <dbReference type="ARBA" id="ARBA00012350"/>
    </source>
</evidence>